<accession>A0A523USV0</accession>
<dbReference type="AlphaFoldDB" id="A0A523USV0"/>
<feature type="transmembrane region" description="Helical" evidence="1">
    <location>
        <begin position="182"/>
        <end position="201"/>
    </location>
</feature>
<feature type="transmembrane region" description="Helical" evidence="1">
    <location>
        <begin position="243"/>
        <end position="272"/>
    </location>
</feature>
<proteinExistence type="predicted"/>
<evidence type="ECO:0000313" key="3">
    <source>
        <dbReference type="EMBL" id="TET45616.1"/>
    </source>
</evidence>
<name>A0A523USV0_UNCT6</name>
<protein>
    <submittedName>
        <fullName evidence="3">Polymer-forming cytoskeletal protein</fullName>
    </submittedName>
</protein>
<keyword evidence="1" id="KW-0472">Membrane</keyword>
<evidence type="ECO:0000313" key="4">
    <source>
        <dbReference type="Proteomes" id="UP000315525"/>
    </source>
</evidence>
<feature type="chain" id="PRO_5021894449" evidence="2">
    <location>
        <begin position="26"/>
        <end position="358"/>
    </location>
</feature>
<comment type="caution">
    <text evidence="3">The sequence shown here is derived from an EMBL/GenBank/DDBJ whole genome shotgun (WGS) entry which is preliminary data.</text>
</comment>
<feature type="signal peptide" evidence="2">
    <location>
        <begin position="1"/>
        <end position="25"/>
    </location>
</feature>
<keyword evidence="1" id="KW-1133">Transmembrane helix</keyword>
<dbReference type="Proteomes" id="UP000315525">
    <property type="component" value="Unassembled WGS sequence"/>
</dbReference>
<organism evidence="3 4">
    <name type="scientific">candidate division TA06 bacterium</name>
    <dbReference type="NCBI Taxonomy" id="2250710"/>
    <lineage>
        <taxon>Bacteria</taxon>
        <taxon>Bacteria division TA06</taxon>
    </lineage>
</organism>
<keyword evidence="1" id="KW-0812">Transmembrane</keyword>
<feature type="transmembrane region" description="Helical" evidence="1">
    <location>
        <begin position="213"/>
        <end position="237"/>
    </location>
</feature>
<keyword evidence="2" id="KW-0732">Signal</keyword>
<gene>
    <name evidence="3" type="ORF">E3J62_06950</name>
</gene>
<evidence type="ECO:0000256" key="2">
    <source>
        <dbReference type="SAM" id="SignalP"/>
    </source>
</evidence>
<dbReference type="EMBL" id="SOJN01000079">
    <property type="protein sequence ID" value="TET45616.1"/>
    <property type="molecule type" value="Genomic_DNA"/>
</dbReference>
<evidence type="ECO:0000256" key="1">
    <source>
        <dbReference type="SAM" id="Phobius"/>
    </source>
</evidence>
<reference evidence="3 4" key="1">
    <citation type="submission" date="2019-03" db="EMBL/GenBank/DDBJ databases">
        <title>Metabolic potential of uncultured bacteria and archaea associated with petroleum seepage in deep-sea sediments.</title>
        <authorList>
            <person name="Dong X."/>
            <person name="Hubert C."/>
        </authorList>
    </citation>
    <scope>NUCLEOTIDE SEQUENCE [LARGE SCALE GENOMIC DNA]</scope>
    <source>
        <strain evidence="3">E44_bin18</strain>
    </source>
</reference>
<feature type="transmembrane region" description="Helical" evidence="1">
    <location>
        <begin position="284"/>
        <end position="308"/>
    </location>
</feature>
<feature type="transmembrane region" description="Helical" evidence="1">
    <location>
        <begin position="320"/>
        <end position="338"/>
    </location>
</feature>
<sequence>MRARKFRIAVFSTLFVLLTAVSLFGSHSQGHDIASVKAGPDTEETGSEMVVRSEDLVRMGESILVKENEIIDGDVVSIGGSITMKGMAKGDVVCIGGTLRISGTVEGDAVCIGGALILDSTAVVKGDVVSVFGSIQRHDDAVVKGESVSVGFGSWGSGFPWSATGGIGCFRSSPGFAFLAKLGRFLAVLVIVVLVVTFLAKPTDRLETATTKSFWRCFLTGLLGEVLIVPSIVLLAVSVVGIILIPFAIVALIVAFFFGLAGISLLVGNLFFSRFKSHKVHPVAASAMGVLLIYVLSLLAGLLGLVLIPAGIGVGVLGKIAIWVAWTTGLGAVILTRFGTRLPAVLNSEASSEVVETT</sequence>